<gene>
    <name evidence="1" type="ORF">PMAYCL1PPCAC_20442</name>
</gene>
<name>A0AAN5I334_9BILA</name>
<dbReference type="AlphaFoldDB" id="A0AAN5I334"/>
<feature type="non-terminal residue" evidence="1">
    <location>
        <position position="1"/>
    </location>
</feature>
<dbReference type="Proteomes" id="UP001328107">
    <property type="component" value="Unassembled WGS sequence"/>
</dbReference>
<organism evidence="1 2">
    <name type="scientific">Pristionchus mayeri</name>
    <dbReference type="NCBI Taxonomy" id="1317129"/>
    <lineage>
        <taxon>Eukaryota</taxon>
        <taxon>Metazoa</taxon>
        <taxon>Ecdysozoa</taxon>
        <taxon>Nematoda</taxon>
        <taxon>Chromadorea</taxon>
        <taxon>Rhabditida</taxon>
        <taxon>Rhabditina</taxon>
        <taxon>Diplogasteromorpha</taxon>
        <taxon>Diplogasteroidea</taxon>
        <taxon>Neodiplogasteridae</taxon>
        <taxon>Pristionchus</taxon>
    </lineage>
</organism>
<keyword evidence="2" id="KW-1185">Reference proteome</keyword>
<evidence type="ECO:0000313" key="2">
    <source>
        <dbReference type="Proteomes" id="UP001328107"/>
    </source>
</evidence>
<accession>A0AAN5I334</accession>
<reference evidence="2" key="1">
    <citation type="submission" date="2022-10" db="EMBL/GenBank/DDBJ databases">
        <title>Genome assembly of Pristionchus species.</title>
        <authorList>
            <person name="Yoshida K."/>
            <person name="Sommer R.J."/>
        </authorList>
    </citation>
    <scope>NUCLEOTIDE SEQUENCE [LARGE SCALE GENOMIC DNA]</scope>
    <source>
        <strain evidence="2">RS5460</strain>
    </source>
</reference>
<protein>
    <submittedName>
        <fullName evidence="1">Uncharacterized protein</fullName>
    </submittedName>
</protein>
<comment type="caution">
    <text evidence="1">The sequence shown here is derived from an EMBL/GenBank/DDBJ whole genome shotgun (WGS) entry which is preliminary data.</text>
</comment>
<proteinExistence type="predicted"/>
<sequence>RIPCLRDLPLAYQVLDLASAGNIINVADTTDRYIRQNSFYCCFQLILRDVIDRSKYCTLLHSDEDFLSARLRSETRISVYRQSSHLIMSAFVRFLISSRLSILKFLRKFTRS</sequence>
<feature type="non-terminal residue" evidence="1">
    <location>
        <position position="112"/>
    </location>
</feature>
<evidence type="ECO:0000313" key="1">
    <source>
        <dbReference type="EMBL" id="GMR50247.1"/>
    </source>
</evidence>
<dbReference type="EMBL" id="BTRK01000004">
    <property type="protein sequence ID" value="GMR50247.1"/>
    <property type="molecule type" value="Genomic_DNA"/>
</dbReference>